<keyword evidence="1" id="KW-0812">Transmembrane</keyword>
<dbReference type="EMBL" id="FOGL01000016">
    <property type="protein sequence ID" value="SES05884.1"/>
    <property type="molecule type" value="Genomic_DNA"/>
</dbReference>
<keyword evidence="1" id="KW-1133">Transmembrane helix</keyword>
<proteinExistence type="predicted"/>
<feature type="transmembrane region" description="Helical" evidence="1">
    <location>
        <begin position="60"/>
        <end position="83"/>
    </location>
</feature>
<name>A0A1H9U9R1_9BACI</name>
<dbReference type="Proteomes" id="UP000199687">
    <property type="component" value="Unassembled WGS sequence"/>
</dbReference>
<sequence length="240" mass="27471">MIEKLKLLSIGDIKNMQREPLLLFALFGILLLATVIRYGLPELDDIFNHFTAFSLQPHFQIITGISLLMAPLMVGMLYGLIILDERDEGLLVYFSVTPITKTGYLLARITAPVIVTFFMSYLFILVQGIAIWDWATFLPISILLSLQAPIVTILLASLASNKVEGLALIKVINLMLFAPLIDYIFSHPTAKFVMIFPLYWPVQAFMQIGKEPFWLYVITGLFVTVFWLWLFGQMFRRRNE</sequence>
<reference evidence="2 3" key="1">
    <citation type="submission" date="2016-10" db="EMBL/GenBank/DDBJ databases">
        <authorList>
            <person name="de Groot N.N."/>
        </authorList>
    </citation>
    <scope>NUCLEOTIDE SEQUENCE [LARGE SCALE GENOMIC DNA]</scope>
    <source>
        <strain evidence="2 3">CGMCC 1.7727</strain>
    </source>
</reference>
<accession>A0A1H9U9R1</accession>
<evidence type="ECO:0000313" key="2">
    <source>
        <dbReference type="EMBL" id="SES05884.1"/>
    </source>
</evidence>
<dbReference type="STRING" id="531814.SAMN04487944_11698"/>
<evidence type="ECO:0000256" key="1">
    <source>
        <dbReference type="SAM" id="Phobius"/>
    </source>
</evidence>
<feature type="transmembrane region" description="Helical" evidence="1">
    <location>
        <begin position="104"/>
        <end position="131"/>
    </location>
</feature>
<evidence type="ECO:0000313" key="3">
    <source>
        <dbReference type="Proteomes" id="UP000199687"/>
    </source>
</evidence>
<protein>
    <submittedName>
        <fullName evidence="2">Fluoroquinolone transport system permease protein</fullName>
    </submittedName>
</protein>
<feature type="transmembrane region" description="Helical" evidence="1">
    <location>
        <begin position="137"/>
        <end position="159"/>
    </location>
</feature>
<gene>
    <name evidence="2" type="ORF">SAMN04487944_11698</name>
</gene>
<dbReference type="RefSeq" id="WP_175480486.1">
    <property type="nucleotide sequence ID" value="NZ_FOGL01000016.1"/>
</dbReference>
<keyword evidence="3" id="KW-1185">Reference proteome</keyword>
<feature type="transmembrane region" description="Helical" evidence="1">
    <location>
        <begin position="171"/>
        <end position="193"/>
    </location>
</feature>
<feature type="transmembrane region" description="Helical" evidence="1">
    <location>
        <begin position="21"/>
        <end position="40"/>
    </location>
</feature>
<keyword evidence="1" id="KW-0472">Membrane</keyword>
<organism evidence="2 3">
    <name type="scientific">Gracilibacillus ureilyticus</name>
    <dbReference type="NCBI Taxonomy" id="531814"/>
    <lineage>
        <taxon>Bacteria</taxon>
        <taxon>Bacillati</taxon>
        <taxon>Bacillota</taxon>
        <taxon>Bacilli</taxon>
        <taxon>Bacillales</taxon>
        <taxon>Bacillaceae</taxon>
        <taxon>Gracilibacillus</taxon>
    </lineage>
</organism>
<feature type="transmembrane region" description="Helical" evidence="1">
    <location>
        <begin position="213"/>
        <end position="231"/>
    </location>
</feature>
<dbReference type="AlphaFoldDB" id="A0A1H9U9R1"/>